<proteinExistence type="predicted"/>
<feature type="compositionally biased region" description="Polar residues" evidence="1">
    <location>
        <begin position="58"/>
        <end position="68"/>
    </location>
</feature>
<feature type="region of interest" description="Disordered" evidence="1">
    <location>
        <begin position="1"/>
        <end position="23"/>
    </location>
</feature>
<feature type="compositionally biased region" description="Basic and acidic residues" evidence="1">
    <location>
        <begin position="11"/>
        <end position="23"/>
    </location>
</feature>
<evidence type="ECO:0000313" key="2">
    <source>
        <dbReference type="EMBL" id="KAA6353771.1"/>
    </source>
</evidence>
<dbReference type="Proteomes" id="UP000324800">
    <property type="component" value="Unassembled WGS sequence"/>
</dbReference>
<feature type="region of interest" description="Disordered" evidence="1">
    <location>
        <begin position="54"/>
        <end position="99"/>
    </location>
</feature>
<feature type="compositionally biased region" description="Polar residues" evidence="1">
    <location>
        <begin position="82"/>
        <end position="97"/>
    </location>
</feature>
<dbReference type="EMBL" id="SNRW01037464">
    <property type="protein sequence ID" value="KAA6353771.1"/>
    <property type="molecule type" value="Genomic_DNA"/>
</dbReference>
<comment type="caution">
    <text evidence="2">The sequence shown here is derived from an EMBL/GenBank/DDBJ whole genome shotgun (WGS) entry which is preliminary data.</text>
</comment>
<accession>A0A5J4T7T2</accession>
<name>A0A5J4T7T2_9EUKA</name>
<feature type="compositionally biased region" description="Polar residues" evidence="1">
    <location>
        <begin position="1"/>
        <end position="10"/>
    </location>
</feature>
<gene>
    <name evidence="2" type="ORF">EZS28_050701</name>
</gene>
<evidence type="ECO:0000313" key="3">
    <source>
        <dbReference type="Proteomes" id="UP000324800"/>
    </source>
</evidence>
<protein>
    <submittedName>
        <fullName evidence="2">Uncharacterized protein</fullName>
    </submittedName>
</protein>
<feature type="non-terminal residue" evidence="2">
    <location>
        <position position="160"/>
    </location>
</feature>
<feature type="compositionally biased region" description="Basic and acidic residues" evidence="1">
    <location>
        <begin position="69"/>
        <end position="81"/>
    </location>
</feature>
<feature type="region of interest" description="Disordered" evidence="1">
    <location>
        <begin position="139"/>
        <end position="160"/>
    </location>
</feature>
<reference evidence="2 3" key="1">
    <citation type="submission" date="2019-03" db="EMBL/GenBank/DDBJ databases">
        <title>Single cell metagenomics reveals metabolic interactions within the superorganism composed of flagellate Streblomastix strix and complex community of Bacteroidetes bacteria on its surface.</title>
        <authorList>
            <person name="Treitli S.C."/>
            <person name="Kolisko M."/>
            <person name="Husnik F."/>
            <person name="Keeling P."/>
            <person name="Hampl V."/>
        </authorList>
    </citation>
    <scope>NUCLEOTIDE SEQUENCE [LARGE SCALE GENOMIC DNA]</scope>
    <source>
        <strain evidence="2">ST1C</strain>
    </source>
</reference>
<organism evidence="2 3">
    <name type="scientific">Streblomastix strix</name>
    <dbReference type="NCBI Taxonomy" id="222440"/>
    <lineage>
        <taxon>Eukaryota</taxon>
        <taxon>Metamonada</taxon>
        <taxon>Preaxostyla</taxon>
        <taxon>Oxymonadida</taxon>
        <taxon>Streblomastigidae</taxon>
        <taxon>Streblomastix</taxon>
    </lineage>
</organism>
<sequence length="160" mass="17954">MTEELASQEQQPKRDCSCSDGTKDAQAIDRTELDSFPDTLYRQSNSGIQSLKMESCSKLDSSGQIDLQTTRRDEYPIENDPHSGSSEQQGRCSQQISVERRLYDKTGNTSANNGITSVLPSTCCLRDMNYIRNNNISQESRFQDPTQEMSSISIQSLQLP</sequence>
<dbReference type="AlphaFoldDB" id="A0A5J4T7T2"/>
<evidence type="ECO:0000256" key="1">
    <source>
        <dbReference type="SAM" id="MobiDB-lite"/>
    </source>
</evidence>